<dbReference type="InterPro" id="IPR002123">
    <property type="entry name" value="Plipid/glycerol_acylTrfase"/>
</dbReference>
<comment type="pathway">
    <text evidence="1">Lipid metabolism.</text>
</comment>
<keyword evidence="5 9" id="KW-0012">Acyltransferase</keyword>
<dbReference type="PANTHER" id="PTHR10434">
    <property type="entry name" value="1-ACYL-SN-GLYCEROL-3-PHOSPHATE ACYLTRANSFERASE"/>
    <property type="match status" value="1"/>
</dbReference>
<dbReference type="GO" id="GO:0003841">
    <property type="term" value="F:1-acylglycerol-3-phosphate O-acyltransferase activity"/>
    <property type="evidence" value="ECO:0007669"/>
    <property type="project" value="TreeGrafter"/>
</dbReference>
<dbReference type="PANTHER" id="PTHR10434:SF64">
    <property type="entry name" value="1-ACYL-SN-GLYCEROL-3-PHOSPHATE ACYLTRANSFERASE-RELATED"/>
    <property type="match status" value="1"/>
</dbReference>
<feature type="transmembrane region" description="Helical" evidence="7">
    <location>
        <begin position="76"/>
        <end position="103"/>
    </location>
</feature>
<dbReference type="AlphaFoldDB" id="A0A5J4YK04"/>
<feature type="domain" description="Phospholipid/glycerol acyltransferase" evidence="8">
    <location>
        <begin position="148"/>
        <end position="261"/>
    </location>
</feature>
<dbReference type="SUPFAM" id="SSF69593">
    <property type="entry name" value="Glycerol-3-phosphate (1)-acyltransferase"/>
    <property type="match status" value="1"/>
</dbReference>
<evidence type="ECO:0000259" key="8">
    <source>
        <dbReference type="SMART" id="SM00563"/>
    </source>
</evidence>
<dbReference type="Pfam" id="PF01553">
    <property type="entry name" value="Acyltransferase"/>
    <property type="match status" value="1"/>
</dbReference>
<name>A0A5J4YK04_PORPP</name>
<sequence>MLAFGLSFAPALNHGQRLAAPHPVVSRGGPYCVEARRSAVRMMSSSAAAAPSPSSGNGKPHGGAPEKHKKDKSIKLIGLLFAIVTFAWSIPLFCIMLVAHPFVKLFDAKQRKFQDFISNLWCRLSMLTVGIKPRMIGAENLPKKDEVVIYVANHTSFTDIYTMAWLDRRAKWVAKVEVLRIPIVGWAMQMTKHVCLQRGDRRAQLEAYRAMLQTLKDGNSLVVYPEGTRSSDGRLRRFQSGAFKAAKSVNVPVIPLTLLGTRDFMPASAYLPVQYPKNGVQIVVHPRIMPDHHTDAEMLSLAFEAIDSALPRELQAGSARVPAEGETSAGSTV</sequence>
<evidence type="ECO:0000256" key="3">
    <source>
        <dbReference type="ARBA" id="ARBA00022679"/>
    </source>
</evidence>
<keyword evidence="2" id="KW-0444">Lipid biosynthesis</keyword>
<keyword evidence="7" id="KW-1133">Transmembrane helix</keyword>
<evidence type="ECO:0000256" key="1">
    <source>
        <dbReference type="ARBA" id="ARBA00005189"/>
    </source>
</evidence>
<keyword evidence="7" id="KW-0812">Transmembrane</keyword>
<keyword evidence="10" id="KW-1185">Reference proteome</keyword>
<protein>
    <submittedName>
        <fullName evidence="9">1-acyl-sn-glycerol-3-phosphate acyltransferase 1, chloroplastic</fullName>
    </submittedName>
</protein>
<keyword evidence="3 9" id="KW-0808">Transferase</keyword>
<evidence type="ECO:0000313" key="9">
    <source>
        <dbReference type="EMBL" id="KAA8491759.1"/>
    </source>
</evidence>
<dbReference type="SMART" id="SM00563">
    <property type="entry name" value="PlsC"/>
    <property type="match status" value="1"/>
</dbReference>
<evidence type="ECO:0000256" key="7">
    <source>
        <dbReference type="SAM" id="Phobius"/>
    </source>
</evidence>
<evidence type="ECO:0000313" key="10">
    <source>
        <dbReference type="Proteomes" id="UP000324585"/>
    </source>
</evidence>
<comment type="caution">
    <text evidence="9">The sequence shown here is derived from an EMBL/GenBank/DDBJ whole genome shotgun (WGS) entry which is preliminary data.</text>
</comment>
<accession>A0A5J4YK04</accession>
<dbReference type="Proteomes" id="UP000324585">
    <property type="component" value="Unassembled WGS sequence"/>
</dbReference>
<feature type="compositionally biased region" description="Low complexity" evidence="6">
    <location>
        <begin position="46"/>
        <end position="55"/>
    </location>
</feature>
<proteinExistence type="predicted"/>
<reference evidence="10" key="1">
    <citation type="journal article" date="2019" name="Nat. Commun.">
        <title>Expansion of phycobilisome linker gene families in mesophilic red algae.</title>
        <authorList>
            <person name="Lee J."/>
            <person name="Kim D."/>
            <person name="Bhattacharya D."/>
            <person name="Yoon H.S."/>
        </authorList>
    </citation>
    <scope>NUCLEOTIDE SEQUENCE [LARGE SCALE GENOMIC DNA]</scope>
    <source>
        <strain evidence="10">CCMP 1328</strain>
    </source>
</reference>
<evidence type="ECO:0000256" key="6">
    <source>
        <dbReference type="SAM" id="MobiDB-lite"/>
    </source>
</evidence>
<gene>
    <name evidence="9" type="ORF">FVE85_8241</name>
</gene>
<organism evidence="9 10">
    <name type="scientific">Porphyridium purpureum</name>
    <name type="common">Red alga</name>
    <name type="synonym">Porphyridium cruentum</name>
    <dbReference type="NCBI Taxonomy" id="35688"/>
    <lineage>
        <taxon>Eukaryota</taxon>
        <taxon>Rhodophyta</taxon>
        <taxon>Bangiophyceae</taxon>
        <taxon>Porphyridiales</taxon>
        <taxon>Porphyridiaceae</taxon>
        <taxon>Porphyridium</taxon>
    </lineage>
</organism>
<dbReference type="OrthoDB" id="417078at2759"/>
<dbReference type="GO" id="GO:0006654">
    <property type="term" value="P:phosphatidic acid biosynthetic process"/>
    <property type="evidence" value="ECO:0007669"/>
    <property type="project" value="TreeGrafter"/>
</dbReference>
<dbReference type="OMA" id="FWASAST"/>
<evidence type="ECO:0000256" key="2">
    <source>
        <dbReference type="ARBA" id="ARBA00022516"/>
    </source>
</evidence>
<keyword evidence="7" id="KW-0472">Membrane</keyword>
<evidence type="ECO:0000256" key="4">
    <source>
        <dbReference type="ARBA" id="ARBA00023098"/>
    </source>
</evidence>
<keyword evidence="4" id="KW-0443">Lipid metabolism</keyword>
<evidence type="ECO:0000256" key="5">
    <source>
        <dbReference type="ARBA" id="ARBA00023315"/>
    </source>
</evidence>
<feature type="region of interest" description="Disordered" evidence="6">
    <location>
        <begin position="46"/>
        <end position="69"/>
    </location>
</feature>
<dbReference type="EMBL" id="VRMN01000011">
    <property type="protein sequence ID" value="KAA8491759.1"/>
    <property type="molecule type" value="Genomic_DNA"/>
</dbReference>
<dbReference type="CDD" id="cd07989">
    <property type="entry name" value="LPLAT_AGPAT-like"/>
    <property type="match status" value="1"/>
</dbReference>